<sequence>MCFGYALDGGQLHPMHPPSPQPRQPTKELVLPSQLRSVGAGSFAGLIASSKGQDLPSSCSLANLLSSPTNIL</sequence>
<proteinExistence type="predicted"/>
<comment type="caution">
    <text evidence="2">The sequence shown here is derived from an EMBL/GenBank/DDBJ whole genome shotgun (WGS) entry which is preliminary data.</text>
</comment>
<keyword evidence="3" id="KW-1185">Reference proteome</keyword>
<organism evidence="2 3">
    <name type="scientific">Eumeta variegata</name>
    <name type="common">Bagworm moth</name>
    <name type="synonym">Eumeta japonica</name>
    <dbReference type="NCBI Taxonomy" id="151549"/>
    <lineage>
        <taxon>Eukaryota</taxon>
        <taxon>Metazoa</taxon>
        <taxon>Ecdysozoa</taxon>
        <taxon>Arthropoda</taxon>
        <taxon>Hexapoda</taxon>
        <taxon>Insecta</taxon>
        <taxon>Pterygota</taxon>
        <taxon>Neoptera</taxon>
        <taxon>Endopterygota</taxon>
        <taxon>Lepidoptera</taxon>
        <taxon>Glossata</taxon>
        <taxon>Ditrysia</taxon>
        <taxon>Tineoidea</taxon>
        <taxon>Psychidae</taxon>
        <taxon>Oiketicinae</taxon>
        <taxon>Eumeta</taxon>
    </lineage>
</organism>
<dbReference type="EMBL" id="BGZK01000012">
    <property type="protein sequence ID" value="GBP03976.1"/>
    <property type="molecule type" value="Genomic_DNA"/>
</dbReference>
<dbReference type="AlphaFoldDB" id="A0A4C1SPX7"/>
<protein>
    <submittedName>
        <fullName evidence="2">Uncharacterized protein</fullName>
    </submittedName>
</protein>
<gene>
    <name evidence="2" type="ORF">EVAR_74760_1</name>
</gene>
<dbReference type="Proteomes" id="UP000299102">
    <property type="component" value="Unassembled WGS sequence"/>
</dbReference>
<feature type="region of interest" description="Disordered" evidence="1">
    <location>
        <begin position="1"/>
        <end position="27"/>
    </location>
</feature>
<evidence type="ECO:0000313" key="2">
    <source>
        <dbReference type="EMBL" id="GBP03976.1"/>
    </source>
</evidence>
<reference evidence="2 3" key="1">
    <citation type="journal article" date="2019" name="Commun. Biol.">
        <title>The bagworm genome reveals a unique fibroin gene that provides high tensile strength.</title>
        <authorList>
            <person name="Kono N."/>
            <person name="Nakamura H."/>
            <person name="Ohtoshi R."/>
            <person name="Tomita M."/>
            <person name="Numata K."/>
            <person name="Arakawa K."/>
        </authorList>
    </citation>
    <scope>NUCLEOTIDE SEQUENCE [LARGE SCALE GENOMIC DNA]</scope>
</reference>
<name>A0A4C1SPX7_EUMVA</name>
<evidence type="ECO:0000256" key="1">
    <source>
        <dbReference type="SAM" id="MobiDB-lite"/>
    </source>
</evidence>
<evidence type="ECO:0000313" key="3">
    <source>
        <dbReference type="Proteomes" id="UP000299102"/>
    </source>
</evidence>
<accession>A0A4C1SPX7</accession>